<keyword evidence="1" id="KW-0614">Plasmid</keyword>
<reference evidence="1 2" key="1">
    <citation type="submission" date="2019-08" db="EMBL/GenBank/DDBJ databases">
        <title>Draft genome sequence of Chryseobacterium sp. Gsoil 183.</title>
        <authorList>
            <person name="Im W.-T."/>
        </authorList>
    </citation>
    <scope>NUCLEOTIDE SEQUENCE [LARGE SCALE GENOMIC DNA]</scope>
    <source>
        <strain evidence="1 2">Gsoil 183</strain>
        <plasmid evidence="1">unnamed1</plasmid>
    </source>
</reference>
<proteinExistence type="predicted"/>
<dbReference type="Proteomes" id="UP000323884">
    <property type="component" value="Unassembled WGS sequence"/>
</dbReference>
<dbReference type="PANTHER" id="PTHR36849:SF1">
    <property type="entry name" value="CYTOPLASMIC PROTEIN"/>
    <property type="match status" value="1"/>
</dbReference>
<evidence type="ECO:0000313" key="2">
    <source>
        <dbReference type="Proteomes" id="UP000323884"/>
    </source>
</evidence>
<dbReference type="Pfam" id="PF22752">
    <property type="entry name" value="DUF488-N3i"/>
    <property type="match status" value="1"/>
</dbReference>
<protein>
    <submittedName>
        <fullName evidence="1">DUF488 family protein</fullName>
    </submittedName>
</protein>
<dbReference type="RefSeq" id="WP_149386077.1">
    <property type="nucleotide sequence ID" value="NZ_VTRU01000001.1"/>
</dbReference>
<geneLocation type="plasmid" evidence="1">
    <name>unnamed1</name>
</geneLocation>
<gene>
    <name evidence="1" type="ORF">FW781_03175</name>
</gene>
<dbReference type="InterPro" id="IPR052552">
    <property type="entry name" value="YeaO-like"/>
</dbReference>
<evidence type="ECO:0000313" key="1">
    <source>
        <dbReference type="EMBL" id="TZF98940.1"/>
    </source>
</evidence>
<dbReference type="EMBL" id="VTRU01000001">
    <property type="protein sequence ID" value="TZF98940.1"/>
    <property type="molecule type" value="Genomic_DNA"/>
</dbReference>
<dbReference type="PANTHER" id="PTHR36849">
    <property type="entry name" value="CYTOPLASMIC PROTEIN-RELATED"/>
    <property type="match status" value="1"/>
</dbReference>
<dbReference type="OrthoDB" id="9790745at2"/>
<name>A0A5D8ZWP0_9FLAO</name>
<sequence length="117" mass="13968">MSVIVLKRVYDISSPNDGCRVLVDRLWPRGLSKENAGLNEWEKDLAPSTELRLWFHHSFELWTEFSEKYRKELHEADLGRDFLKRHKDQEKITLLYAAKDEEHCHAIILKEYLETIK</sequence>
<accession>A0A5D8ZWP0</accession>
<dbReference type="AlphaFoldDB" id="A0A5D8ZWP0"/>
<keyword evidence="2" id="KW-1185">Reference proteome</keyword>
<organism evidence="1 2">
    <name type="scientific">Chryseobacterium panacisoli</name>
    <dbReference type="NCBI Taxonomy" id="1807141"/>
    <lineage>
        <taxon>Bacteria</taxon>
        <taxon>Pseudomonadati</taxon>
        <taxon>Bacteroidota</taxon>
        <taxon>Flavobacteriia</taxon>
        <taxon>Flavobacteriales</taxon>
        <taxon>Weeksellaceae</taxon>
        <taxon>Chryseobacterium group</taxon>
        <taxon>Chryseobacterium</taxon>
    </lineage>
</organism>
<comment type="caution">
    <text evidence="1">The sequence shown here is derived from an EMBL/GenBank/DDBJ whole genome shotgun (WGS) entry which is preliminary data.</text>
</comment>